<reference evidence="4" key="1">
    <citation type="submission" date="2025-08" db="UniProtKB">
        <authorList>
            <consortium name="Ensembl"/>
        </authorList>
    </citation>
    <scope>IDENTIFICATION</scope>
</reference>
<sequence>MCQTRALPALLLLLCPVRDGIVGGHEAQPHSHPYMAFLKVAELGHCGGFLVAPDWVMSAAHCMGHKPLTVILGAQTLQRREESWQTFEVESYHRHPAFTNPKNGNDILLLKVTWLGLLEQQGTDHVRPISIQKSRVRGGAECSVASWGYGTATVTFREATVTIITPRDCLSYNPGLPGNVICGHSKTAGVPEKVSACQGGEWRRLRGRFEPG</sequence>
<evidence type="ECO:0000313" key="4">
    <source>
        <dbReference type="Ensembl" id="ENSMCSP00000004688.1"/>
    </source>
</evidence>
<dbReference type="PANTHER" id="PTHR24271">
    <property type="entry name" value="KALLIKREIN-RELATED"/>
    <property type="match status" value="1"/>
</dbReference>
<evidence type="ECO:0000259" key="3">
    <source>
        <dbReference type="PROSITE" id="PS50240"/>
    </source>
</evidence>
<dbReference type="GO" id="GO:0006508">
    <property type="term" value="P:proteolysis"/>
    <property type="evidence" value="ECO:0007669"/>
    <property type="project" value="InterPro"/>
</dbReference>
<dbReference type="InterPro" id="IPR001254">
    <property type="entry name" value="Trypsin_dom"/>
</dbReference>
<name>A0A8C5TAG1_9PASS</name>
<organism evidence="4 5">
    <name type="scientific">Malurus cyaneus samueli</name>
    <dbReference type="NCBI Taxonomy" id="2593467"/>
    <lineage>
        <taxon>Eukaryota</taxon>
        <taxon>Metazoa</taxon>
        <taxon>Chordata</taxon>
        <taxon>Craniata</taxon>
        <taxon>Vertebrata</taxon>
        <taxon>Euteleostomi</taxon>
        <taxon>Archelosauria</taxon>
        <taxon>Archosauria</taxon>
        <taxon>Dinosauria</taxon>
        <taxon>Saurischia</taxon>
        <taxon>Theropoda</taxon>
        <taxon>Coelurosauria</taxon>
        <taxon>Aves</taxon>
        <taxon>Neognathae</taxon>
        <taxon>Neoaves</taxon>
        <taxon>Telluraves</taxon>
        <taxon>Australaves</taxon>
        <taxon>Passeriformes</taxon>
        <taxon>Meliphagoidea</taxon>
        <taxon>Maluridae</taxon>
        <taxon>Malurus</taxon>
    </lineage>
</organism>
<reference evidence="4" key="2">
    <citation type="submission" date="2025-09" db="UniProtKB">
        <authorList>
            <consortium name="Ensembl"/>
        </authorList>
    </citation>
    <scope>IDENTIFICATION</scope>
</reference>
<dbReference type="Pfam" id="PF00089">
    <property type="entry name" value="Trypsin"/>
    <property type="match status" value="1"/>
</dbReference>
<feature type="chain" id="PRO_5034480222" description="Peptidase S1 domain-containing protein" evidence="2">
    <location>
        <begin position="21"/>
        <end position="212"/>
    </location>
</feature>
<keyword evidence="2" id="KW-0732">Signal</keyword>
<dbReference type="Gene3D" id="2.40.10.10">
    <property type="entry name" value="Trypsin-like serine proteases"/>
    <property type="match status" value="1"/>
</dbReference>
<dbReference type="CDD" id="cd00190">
    <property type="entry name" value="Tryp_SPc"/>
    <property type="match status" value="1"/>
</dbReference>
<evidence type="ECO:0000313" key="5">
    <source>
        <dbReference type="Proteomes" id="UP000694560"/>
    </source>
</evidence>
<feature type="signal peptide" evidence="2">
    <location>
        <begin position="1"/>
        <end position="20"/>
    </location>
</feature>
<dbReference type="Ensembl" id="ENSMCST00000004796.1">
    <property type="protein sequence ID" value="ENSMCSP00000004688.1"/>
    <property type="gene ID" value="ENSMCSG00000003383.1"/>
</dbReference>
<evidence type="ECO:0000256" key="1">
    <source>
        <dbReference type="ARBA" id="ARBA00023157"/>
    </source>
</evidence>
<protein>
    <recommendedName>
        <fullName evidence="3">Peptidase S1 domain-containing protein</fullName>
    </recommendedName>
</protein>
<dbReference type="InterPro" id="IPR009003">
    <property type="entry name" value="Peptidase_S1_PA"/>
</dbReference>
<dbReference type="Proteomes" id="UP000694560">
    <property type="component" value="Unplaced"/>
</dbReference>
<dbReference type="AlphaFoldDB" id="A0A8C5TAG1"/>
<feature type="domain" description="Peptidase S1" evidence="3">
    <location>
        <begin position="21"/>
        <end position="199"/>
    </location>
</feature>
<dbReference type="SUPFAM" id="SSF50494">
    <property type="entry name" value="Trypsin-like serine proteases"/>
    <property type="match status" value="1"/>
</dbReference>
<evidence type="ECO:0000256" key="2">
    <source>
        <dbReference type="SAM" id="SignalP"/>
    </source>
</evidence>
<dbReference type="InterPro" id="IPR043504">
    <property type="entry name" value="Peptidase_S1_PA_chymotrypsin"/>
</dbReference>
<proteinExistence type="predicted"/>
<dbReference type="SMART" id="SM00020">
    <property type="entry name" value="Tryp_SPc"/>
    <property type="match status" value="1"/>
</dbReference>
<dbReference type="OrthoDB" id="10059102at2759"/>
<keyword evidence="5" id="KW-1185">Reference proteome</keyword>
<dbReference type="FunFam" id="2.40.10.10:FF:000005">
    <property type="entry name" value="Serine protease 37"/>
    <property type="match status" value="1"/>
</dbReference>
<dbReference type="InterPro" id="IPR018114">
    <property type="entry name" value="TRYPSIN_HIS"/>
</dbReference>
<keyword evidence="1" id="KW-1015">Disulfide bond</keyword>
<dbReference type="PANTHER" id="PTHR24271:SF90">
    <property type="entry name" value="PEPTIDASE S1 DOMAIN-CONTAINING PROTEIN"/>
    <property type="match status" value="1"/>
</dbReference>
<dbReference type="PROSITE" id="PS50240">
    <property type="entry name" value="TRYPSIN_DOM"/>
    <property type="match status" value="1"/>
</dbReference>
<dbReference type="GO" id="GO:0004252">
    <property type="term" value="F:serine-type endopeptidase activity"/>
    <property type="evidence" value="ECO:0007669"/>
    <property type="project" value="InterPro"/>
</dbReference>
<accession>A0A8C5TAG1</accession>
<dbReference type="PROSITE" id="PS00134">
    <property type="entry name" value="TRYPSIN_HIS"/>
    <property type="match status" value="1"/>
</dbReference>